<dbReference type="InterPro" id="IPR018357">
    <property type="entry name" value="Hexapep_transf_CS"/>
</dbReference>
<dbReference type="InterPro" id="IPR041561">
    <property type="entry name" value="PglD_N"/>
</dbReference>
<dbReference type="PROSITE" id="PS00101">
    <property type="entry name" value="HEXAPEP_TRANSFERASES"/>
    <property type="match status" value="1"/>
</dbReference>
<proteinExistence type="predicted"/>
<keyword evidence="7" id="KW-1185">Reference proteome</keyword>
<dbReference type="PANTHER" id="PTHR43300">
    <property type="entry name" value="ACETYLTRANSFERASE"/>
    <property type="match status" value="1"/>
</dbReference>
<evidence type="ECO:0000313" key="7">
    <source>
        <dbReference type="Proteomes" id="UP001344888"/>
    </source>
</evidence>
<dbReference type="AlphaFoldDB" id="A0AAW9NMM6"/>
<feature type="binding site" evidence="4">
    <location>
        <position position="142"/>
    </location>
    <ligand>
        <name>acetyl-CoA</name>
        <dbReference type="ChEBI" id="CHEBI:57288"/>
    </ligand>
</feature>
<dbReference type="NCBIfam" id="TIGR03570">
    <property type="entry name" value="NeuD_NnaD"/>
    <property type="match status" value="1"/>
</dbReference>
<feature type="active site" description="Proton acceptor" evidence="3">
    <location>
        <position position="133"/>
    </location>
</feature>
<dbReference type="Pfam" id="PF00132">
    <property type="entry name" value="Hexapep"/>
    <property type="match status" value="1"/>
</dbReference>
<dbReference type="Gene3D" id="3.40.50.20">
    <property type="match status" value="1"/>
</dbReference>
<keyword evidence="1" id="KW-0808">Transferase</keyword>
<evidence type="ECO:0000256" key="3">
    <source>
        <dbReference type="PIRSR" id="PIRSR620019-1"/>
    </source>
</evidence>
<keyword evidence="2" id="KW-0677">Repeat</keyword>
<dbReference type="InterPro" id="IPR011004">
    <property type="entry name" value="Trimer_LpxA-like_sf"/>
</dbReference>
<feature type="binding site" evidence="4">
    <location>
        <begin position="9"/>
        <end position="11"/>
    </location>
    <ligand>
        <name>substrate</name>
    </ligand>
</feature>
<comment type="caution">
    <text evidence="6">The sequence shown here is derived from an EMBL/GenBank/DDBJ whole genome shotgun (WGS) entry which is preliminary data.</text>
</comment>
<reference evidence="6 7" key="1">
    <citation type="submission" date="2023-03" db="EMBL/GenBank/DDBJ databases">
        <title>Bacillus Genome Sequencing.</title>
        <authorList>
            <person name="Dunlap C."/>
        </authorList>
    </citation>
    <scope>NUCLEOTIDE SEQUENCE [LARGE SCALE GENOMIC DNA]</scope>
    <source>
        <strain evidence="6 7">B-59205</strain>
    </source>
</reference>
<protein>
    <submittedName>
        <fullName evidence="6">Acetyltransferase</fullName>
    </submittedName>
</protein>
<dbReference type="RefSeq" id="WP_326122201.1">
    <property type="nucleotide sequence ID" value="NZ_JARSFG010000006.1"/>
</dbReference>
<dbReference type="Proteomes" id="UP001344888">
    <property type="component" value="Unassembled WGS sequence"/>
</dbReference>
<evidence type="ECO:0000256" key="4">
    <source>
        <dbReference type="PIRSR" id="PIRSR620019-2"/>
    </source>
</evidence>
<dbReference type="InterPro" id="IPR020019">
    <property type="entry name" value="AcTrfase_PglD-like"/>
</dbReference>
<feature type="site" description="Increases basicity of active site His" evidence="3">
    <location>
        <position position="134"/>
    </location>
</feature>
<accession>A0AAW9NMM6</accession>
<dbReference type="Pfam" id="PF17836">
    <property type="entry name" value="PglD_N"/>
    <property type="match status" value="1"/>
</dbReference>
<dbReference type="InterPro" id="IPR050179">
    <property type="entry name" value="Trans_hexapeptide_repeat"/>
</dbReference>
<evidence type="ECO:0000313" key="6">
    <source>
        <dbReference type="EMBL" id="MEC1177747.1"/>
    </source>
</evidence>
<dbReference type="EMBL" id="JARSFG010000006">
    <property type="protein sequence ID" value="MEC1177747.1"/>
    <property type="molecule type" value="Genomic_DNA"/>
</dbReference>
<name>A0AAW9NMM6_9BACL</name>
<dbReference type="SUPFAM" id="SSF51161">
    <property type="entry name" value="Trimeric LpxA-like enzymes"/>
    <property type="match status" value="1"/>
</dbReference>
<feature type="domain" description="PglD N-terminal" evidence="5">
    <location>
        <begin position="4"/>
        <end position="78"/>
    </location>
</feature>
<dbReference type="GO" id="GO:0016740">
    <property type="term" value="F:transferase activity"/>
    <property type="evidence" value="ECO:0007669"/>
    <property type="project" value="UniProtKB-KW"/>
</dbReference>
<evidence type="ECO:0000256" key="1">
    <source>
        <dbReference type="ARBA" id="ARBA00022679"/>
    </source>
</evidence>
<feature type="binding site" evidence="4">
    <location>
        <position position="66"/>
    </location>
    <ligand>
        <name>substrate</name>
    </ligand>
</feature>
<organism evidence="6 7">
    <name type="scientific">Metasolibacillus meyeri</name>
    <dbReference type="NCBI Taxonomy" id="1071052"/>
    <lineage>
        <taxon>Bacteria</taxon>
        <taxon>Bacillati</taxon>
        <taxon>Bacillota</taxon>
        <taxon>Bacilli</taxon>
        <taxon>Bacillales</taxon>
        <taxon>Caryophanaceae</taxon>
        <taxon>Metasolibacillus</taxon>
    </lineage>
</organism>
<evidence type="ECO:0000256" key="2">
    <source>
        <dbReference type="ARBA" id="ARBA00022737"/>
    </source>
</evidence>
<dbReference type="Gene3D" id="2.160.10.10">
    <property type="entry name" value="Hexapeptide repeat proteins"/>
    <property type="match status" value="1"/>
</dbReference>
<feature type="binding site" evidence="4">
    <location>
        <begin position="31"/>
        <end position="32"/>
    </location>
    <ligand>
        <name>substrate</name>
    </ligand>
</feature>
<evidence type="ECO:0000259" key="5">
    <source>
        <dbReference type="Pfam" id="PF17836"/>
    </source>
</evidence>
<gene>
    <name evidence="6" type="ORF">P9B03_04560</name>
</gene>
<dbReference type="CDD" id="cd03360">
    <property type="entry name" value="LbH_AT_putative"/>
    <property type="match status" value="1"/>
</dbReference>
<sequence>MHYILIGDSGHSKVIEDCIRANGHQVIAKLDDRYQSVFKEDVYIKGPMTIIQDLLDEKTKVIISIGHNATRRKIAQRIQLSEECYGTVIHPSAIISPTSTIGYGTVVMPNVVVNADSIVENHVILNTSCIVEHDCAVQSFVHISPSAVITGGVSVQEGTQIGARASVNPTVKIGKWTMIGAGSTVTHHIPDNVTAVGVPAKIIKKEGL</sequence>
<dbReference type="PANTHER" id="PTHR43300:SF7">
    <property type="entry name" value="UDP-N-ACETYLBACILLOSAMINE N-ACETYLTRANSFERASE"/>
    <property type="match status" value="1"/>
</dbReference>
<dbReference type="InterPro" id="IPR001451">
    <property type="entry name" value="Hexapep"/>
</dbReference>